<dbReference type="InterPro" id="IPR052035">
    <property type="entry name" value="ZnF_BED_domain_contain"/>
</dbReference>
<dbReference type="Proteomes" id="UP000541558">
    <property type="component" value="Unassembled WGS sequence"/>
</dbReference>
<dbReference type="PANTHER" id="PTHR46481:SF10">
    <property type="entry name" value="ZINC FINGER BED DOMAIN-CONTAINING PROTEIN 39"/>
    <property type="match status" value="1"/>
</dbReference>
<feature type="compositionally biased region" description="Polar residues" evidence="6">
    <location>
        <begin position="765"/>
        <end position="774"/>
    </location>
</feature>
<comment type="subcellular location">
    <subcellularLocation>
        <location evidence="1">Nucleus</location>
    </subcellularLocation>
</comment>
<sequence length="937" mass="104631">MSDPENPLKRKRVAIPSSRVADPSNDAIPATDSHRDARAIAAAREAAAAKERVAAAAITAQPVSSLPPPASASPPPTSLFTANSLQRSPTPIELDSDDDDDDDSAPSTKKKKTLHKGKKRVVESSDEESEDEPPRKKGRRTKKKSGSKNGKKGKSKSKNTTTPSADPQADPIEVDDDGESSSSEIEVPVVKLSATRDIDRFFAPTEDVTDDKGATKPYRRCLKCNGDPKKPVFIVNEATTLRRHIGSKHETSYNTWCRKNNFTSKLPKHVVARKLAAEKASKTGMRQKTLDDHIRDTPQLLPFTDELFQEAAVEWLISTDQPIQALEHPRFQHMIAVAARATKGVKIPNRHRTRKYIISLFKKNLSDLRKRLLSDAVGGKISLTCDAWQASNQDAYFAVTAHWVEDVKVKGTGKTDWKLESALVGFTVMNTAHDGVRLGKALYNIVKRLGIAHKVGWITCDNASNNTTMLQQFAIHLNRRRARDHPNLKPWDYEASHIRCLAHIINLATQAVLTTYSKTEHYDPANAGSLDAALETEGALGAKRDEVGLVRSATVKVRSSAKRTALFKDLQVRKGVKSPRTLLLDMKVRWASSFIMLRRCLELREYTDEFIYEIAREEPSFDKRAKIDALRLTDEEWKRVEEFTSLLKHADESQQAFSSETEPVLHNTLPALEKLYKAWSSRAKKPKNAHYRDALEAGAAKVSDYYARTSTSSAYNVSMILDPSVKTTYFQKNWSQELELDARKNTLEVFKERYIELYGTSSPVYSQPTQTTAPSRMEDVDSDNEDTAPAVPTPVTHDKPWQHEFDAYMDENDVLGSGQSVLSWWADNAGRLPTWASLARDHLAIMASSVSSERAFSAAGITISKRRNRLLPDLVEALQFMKCHLRKDVIFREGLSSVTEAELEVVDDDGDAEWEEEIEPGVWDAGLGDEDEDDLST</sequence>
<evidence type="ECO:0000313" key="8">
    <source>
        <dbReference type="EMBL" id="KAF5331329.1"/>
    </source>
</evidence>
<dbReference type="GO" id="GO:0046983">
    <property type="term" value="F:protein dimerization activity"/>
    <property type="evidence" value="ECO:0007669"/>
    <property type="project" value="InterPro"/>
</dbReference>
<keyword evidence="4" id="KW-0862">Zinc</keyword>
<dbReference type="EMBL" id="JAACJK010000114">
    <property type="protein sequence ID" value="KAF5331329.1"/>
    <property type="molecule type" value="Genomic_DNA"/>
</dbReference>
<feature type="compositionally biased region" description="Polar residues" evidence="6">
    <location>
        <begin position="80"/>
        <end position="89"/>
    </location>
</feature>
<evidence type="ECO:0000256" key="1">
    <source>
        <dbReference type="ARBA" id="ARBA00004123"/>
    </source>
</evidence>
<evidence type="ECO:0000256" key="4">
    <source>
        <dbReference type="ARBA" id="ARBA00022833"/>
    </source>
</evidence>
<dbReference type="Pfam" id="PF05699">
    <property type="entry name" value="Dimer_Tnp_hAT"/>
    <property type="match status" value="1"/>
</dbReference>
<keyword evidence="3" id="KW-0863">Zinc-finger</keyword>
<feature type="region of interest" description="Disordered" evidence="6">
    <location>
        <begin position="60"/>
        <end position="187"/>
    </location>
</feature>
<keyword evidence="9" id="KW-1185">Reference proteome</keyword>
<feature type="compositionally biased region" description="Basic residues" evidence="6">
    <location>
        <begin position="108"/>
        <end position="119"/>
    </location>
</feature>
<dbReference type="InterPro" id="IPR008906">
    <property type="entry name" value="HATC_C_dom"/>
</dbReference>
<organism evidence="8 9">
    <name type="scientific">Ephemerocybe angulata</name>
    <dbReference type="NCBI Taxonomy" id="980116"/>
    <lineage>
        <taxon>Eukaryota</taxon>
        <taxon>Fungi</taxon>
        <taxon>Dikarya</taxon>
        <taxon>Basidiomycota</taxon>
        <taxon>Agaricomycotina</taxon>
        <taxon>Agaricomycetes</taxon>
        <taxon>Agaricomycetidae</taxon>
        <taxon>Agaricales</taxon>
        <taxon>Agaricineae</taxon>
        <taxon>Psathyrellaceae</taxon>
        <taxon>Ephemerocybe</taxon>
    </lineage>
</organism>
<feature type="compositionally biased region" description="Acidic residues" evidence="6">
    <location>
        <begin position="927"/>
        <end position="937"/>
    </location>
</feature>
<evidence type="ECO:0000256" key="3">
    <source>
        <dbReference type="ARBA" id="ARBA00022771"/>
    </source>
</evidence>
<keyword evidence="5" id="KW-0539">Nucleus</keyword>
<evidence type="ECO:0000313" key="9">
    <source>
        <dbReference type="Proteomes" id="UP000541558"/>
    </source>
</evidence>
<feature type="domain" description="HAT C-terminal dimerisation" evidence="7">
    <location>
        <begin position="804"/>
        <end position="882"/>
    </location>
</feature>
<feature type="region of interest" description="Disordered" evidence="6">
    <location>
        <begin position="1"/>
        <end position="36"/>
    </location>
</feature>
<dbReference type="InterPro" id="IPR012337">
    <property type="entry name" value="RNaseH-like_sf"/>
</dbReference>
<feature type="compositionally biased region" description="Pro residues" evidence="6">
    <location>
        <begin position="65"/>
        <end position="77"/>
    </location>
</feature>
<dbReference type="PANTHER" id="PTHR46481">
    <property type="entry name" value="ZINC FINGER BED DOMAIN-CONTAINING PROTEIN 4"/>
    <property type="match status" value="1"/>
</dbReference>
<evidence type="ECO:0000256" key="6">
    <source>
        <dbReference type="SAM" id="MobiDB-lite"/>
    </source>
</evidence>
<reference evidence="8 9" key="1">
    <citation type="journal article" date="2020" name="ISME J.">
        <title>Uncovering the hidden diversity of litter-decomposition mechanisms in mushroom-forming fungi.</title>
        <authorList>
            <person name="Floudas D."/>
            <person name="Bentzer J."/>
            <person name="Ahren D."/>
            <person name="Johansson T."/>
            <person name="Persson P."/>
            <person name="Tunlid A."/>
        </authorList>
    </citation>
    <scope>NUCLEOTIDE SEQUENCE [LARGE SCALE GENOMIC DNA]</scope>
    <source>
        <strain evidence="8 9">CBS 175.51</strain>
    </source>
</reference>
<keyword evidence="2" id="KW-0479">Metal-binding</keyword>
<feature type="compositionally biased region" description="Basic residues" evidence="6">
    <location>
        <begin position="136"/>
        <end position="157"/>
    </location>
</feature>
<evidence type="ECO:0000256" key="5">
    <source>
        <dbReference type="ARBA" id="ARBA00023242"/>
    </source>
</evidence>
<comment type="caution">
    <text evidence="8">The sequence shown here is derived from an EMBL/GenBank/DDBJ whole genome shotgun (WGS) entry which is preliminary data.</text>
</comment>
<evidence type="ECO:0000259" key="7">
    <source>
        <dbReference type="Pfam" id="PF05699"/>
    </source>
</evidence>
<evidence type="ECO:0000256" key="2">
    <source>
        <dbReference type="ARBA" id="ARBA00022723"/>
    </source>
</evidence>
<accession>A0A8H5BY33</accession>
<dbReference type="AlphaFoldDB" id="A0A8H5BY33"/>
<dbReference type="SUPFAM" id="SSF53098">
    <property type="entry name" value="Ribonuclease H-like"/>
    <property type="match status" value="1"/>
</dbReference>
<name>A0A8H5BY33_9AGAR</name>
<dbReference type="OrthoDB" id="3243659at2759"/>
<gene>
    <name evidence="8" type="ORF">D9611_011811</name>
</gene>
<proteinExistence type="predicted"/>
<dbReference type="GO" id="GO:0005634">
    <property type="term" value="C:nucleus"/>
    <property type="evidence" value="ECO:0007669"/>
    <property type="project" value="UniProtKB-SubCell"/>
</dbReference>
<protein>
    <recommendedName>
        <fullName evidence="7">HAT C-terminal dimerisation domain-containing protein</fullName>
    </recommendedName>
</protein>
<feature type="compositionally biased region" description="Acidic residues" evidence="6">
    <location>
        <begin position="94"/>
        <end position="104"/>
    </location>
</feature>
<feature type="region of interest" description="Disordered" evidence="6">
    <location>
        <begin position="914"/>
        <end position="937"/>
    </location>
</feature>
<dbReference type="GO" id="GO:0008270">
    <property type="term" value="F:zinc ion binding"/>
    <property type="evidence" value="ECO:0007669"/>
    <property type="project" value="UniProtKB-KW"/>
</dbReference>
<feature type="region of interest" description="Disordered" evidence="6">
    <location>
        <begin position="765"/>
        <end position="796"/>
    </location>
</feature>